<protein>
    <recommendedName>
        <fullName evidence="2">DUF1492 domain-containing protein</fullName>
    </recommendedName>
</protein>
<proteinExistence type="predicted"/>
<reference evidence="1" key="1">
    <citation type="journal article" date="2021" name="Proc. Natl. Acad. Sci. U.S.A.">
        <title>A Catalog of Tens of Thousands of Viruses from Human Metagenomes Reveals Hidden Associations with Chronic Diseases.</title>
        <authorList>
            <person name="Tisza M.J."/>
            <person name="Buck C.B."/>
        </authorList>
    </citation>
    <scope>NUCLEOTIDE SEQUENCE</scope>
    <source>
        <strain evidence="1">CtVif31</strain>
    </source>
</reference>
<name>A0A8S5Q4H4_9CAUD</name>
<dbReference type="EMBL" id="BK015567">
    <property type="protein sequence ID" value="DAE13541.1"/>
    <property type="molecule type" value="Genomic_DNA"/>
</dbReference>
<accession>A0A8S5Q4H4</accession>
<evidence type="ECO:0008006" key="2">
    <source>
        <dbReference type="Google" id="ProtNLM"/>
    </source>
</evidence>
<organism evidence="1">
    <name type="scientific">Siphoviridae sp. ctVif31</name>
    <dbReference type="NCBI Taxonomy" id="2825532"/>
    <lineage>
        <taxon>Viruses</taxon>
        <taxon>Duplodnaviria</taxon>
        <taxon>Heunggongvirae</taxon>
        <taxon>Uroviricota</taxon>
        <taxon>Caudoviricetes</taxon>
    </lineage>
</organism>
<sequence length="140" mass="16467">MMTTTQYLRQIENYDNRIKNKLIEEEQLSSLSTSVSAIPVGEKVQTSVKRDPMGDMVAKIFDLREEISKMISEFLQKKQEIVRTIEQVEDPLLYDILFKHYVEYKSLVRIADEMGYSEIHIKKKHLKAIAEIKKIKGFER</sequence>
<dbReference type="Pfam" id="PF07374">
    <property type="entry name" value="DUF1492"/>
    <property type="match status" value="1"/>
</dbReference>
<evidence type="ECO:0000313" key="1">
    <source>
        <dbReference type="EMBL" id="DAE13541.1"/>
    </source>
</evidence>
<dbReference type="InterPro" id="IPR010861">
    <property type="entry name" value="DUF1492"/>
</dbReference>